<organism evidence="2 3">
    <name type="scientific">Tritrichomonas musculus</name>
    <dbReference type="NCBI Taxonomy" id="1915356"/>
    <lineage>
        <taxon>Eukaryota</taxon>
        <taxon>Metamonada</taxon>
        <taxon>Parabasalia</taxon>
        <taxon>Tritrichomonadida</taxon>
        <taxon>Tritrichomonadidae</taxon>
        <taxon>Tritrichomonas</taxon>
    </lineage>
</organism>
<gene>
    <name evidence="2" type="ORF">M9Y10_025555</name>
    <name evidence="1" type="ORF">M9Y10_037455</name>
</gene>
<comment type="caution">
    <text evidence="2">The sequence shown here is derived from an EMBL/GenBank/DDBJ whole genome shotgun (WGS) entry which is preliminary data.</text>
</comment>
<name>A0ABR2H911_9EUKA</name>
<accession>A0ABR2H911</accession>
<evidence type="ECO:0000313" key="1">
    <source>
        <dbReference type="EMBL" id="KAK8833986.1"/>
    </source>
</evidence>
<dbReference type="EMBL" id="JAPFFF010000037">
    <property type="protein sequence ID" value="KAK8842694.1"/>
    <property type="molecule type" value="Genomic_DNA"/>
</dbReference>
<protein>
    <submittedName>
        <fullName evidence="2">Uncharacterized protein</fullName>
    </submittedName>
</protein>
<keyword evidence="3" id="KW-1185">Reference proteome</keyword>
<dbReference type="EMBL" id="JAPFFF010000560">
    <property type="protein sequence ID" value="KAK8833986.1"/>
    <property type="molecule type" value="Genomic_DNA"/>
</dbReference>
<proteinExistence type="predicted"/>
<sequence>MITSNDREIKLESKLLLTWSQVNVDQNPRQSALSDKEQITVLATITAAKTKLQLLFVSEGLTEQVEKSQIGDVDYH</sequence>
<dbReference type="Proteomes" id="UP001470230">
    <property type="component" value="Unassembled WGS sequence"/>
</dbReference>
<evidence type="ECO:0000313" key="2">
    <source>
        <dbReference type="EMBL" id="KAK8842694.1"/>
    </source>
</evidence>
<evidence type="ECO:0000313" key="3">
    <source>
        <dbReference type="Proteomes" id="UP001470230"/>
    </source>
</evidence>
<reference evidence="2 3" key="1">
    <citation type="submission" date="2024-04" db="EMBL/GenBank/DDBJ databases">
        <title>Tritrichomonas musculus Genome.</title>
        <authorList>
            <person name="Alves-Ferreira E."/>
            <person name="Grigg M."/>
            <person name="Lorenzi H."/>
            <person name="Galac M."/>
        </authorList>
    </citation>
    <scope>NUCLEOTIDE SEQUENCE [LARGE SCALE GENOMIC DNA]</scope>
    <source>
        <strain evidence="2 3">EAF2021</strain>
    </source>
</reference>